<dbReference type="PANTHER" id="PTHR15337:SF11">
    <property type="entry name" value="THIOREDOXIN DOMAIN-CONTAINING PROTEIN"/>
    <property type="match status" value="1"/>
</dbReference>
<dbReference type="PROSITE" id="PS51352">
    <property type="entry name" value="THIOREDOXIN_2"/>
    <property type="match status" value="1"/>
</dbReference>
<evidence type="ECO:0000313" key="4">
    <source>
        <dbReference type="Proteomes" id="UP000003730"/>
    </source>
</evidence>
<dbReference type="AlphaFoldDB" id="A0A4U8UIW8"/>
<dbReference type="EMBL" id="AFXZ01000009">
    <property type="protein sequence ID" value="TLG99052.1"/>
    <property type="molecule type" value="Genomic_DNA"/>
</dbReference>
<gene>
    <name evidence="3" type="ORF">BZARG_03230</name>
</gene>
<dbReference type="SUPFAM" id="SSF52833">
    <property type="entry name" value="Thioredoxin-like"/>
    <property type="match status" value="1"/>
</dbReference>
<evidence type="ECO:0000313" key="3">
    <source>
        <dbReference type="EMBL" id="TLG99052.1"/>
    </source>
</evidence>
<protein>
    <submittedName>
        <fullName evidence="3">Thioredoxin family protein</fullName>
    </submittedName>
</protein>
<dbReference type="OrthoDB" id="1447742at2"/>
<evidence type="ECO:0000256" key="1">
    <source>
        <dbReference type="ARBA" id="ARBA00022729"/>
    </source>
</evidence>
<organism evidence="3 4">
    <name type="scientific">Bizionia argentinensis JUB59</name>
    <dbReference type="NCBI Taxonomy" id="1046627"/>
    <lineage>
        <taxon>Bacteria</taxon>
        <taxon>Pseudomonadati</taxon>
        <taxon>Bacteroidota</taxon>
        <taxon>Flavobacteriia</taxon>
        <taxon>Flavobacteriales</taxon>
        <taxon>Flavobacteriaceae</taxon>
        <taxon>Bizionia</taxon>
    </lineage>
</organism>
<keyword evidence="4" id="KW-1185">Reference proteome</keyword>
<dbReference type="CDD" id="cd02947">
    <property type="entry name" value="TRX_family"/>
    <property type="match status" value="1"/>
</dbReference>
<comment type="caution">
    <text evidence="3">The sequence shown here is derived from an EMBL/GenBank/DDBJ whole genome shotgun (WGS) entry which is preliminary data.</text>
</comment>
<dbReference type="InterPro" id="IPR051099">
    <property type="entry name" value="AGR/TXD"/>
</dbReference>
<evidence type="ECO:0000259" key="2">
    <source>
        <dbReference type="PROSITE" id="PS51352"/>
    </source>
</evidence>
<dbReference type="InterPro" id="IPR013766">
    <property type="entry name" value="Thioredoxin_domain"/>
</dbReference>
<dbReference type="InterPro" id="IPR036249">
    <property type="entry name" value="Thioredoxin-like_sf"/>
</dbReference>
<proteinExistence type="predicted"/>
<dbReference type="Gene3D" id="3.40.30.10">
    <property type="entry name" value="Glutaredoxin"/>
    <property type="match status" value="1"/>
</dbReference>
<keyword evidence="1" id="KW-0732">Signal</keyword>
<feature type="domain" description="Thioredoxin" evidence="2">
    <location>
        <begin position="9"/>
        <end position="139"/>
    </location>
</feature>
<dbReference type="Proteomes" id="UP000003730">
    <property type="component" value="Unassembled WGS sequence"/>
</dbReference>
<name>A0A4U8UIW8_9FLAO</name>
<dbReference type="Pfam" id="PF13899">
    <property type="entry name" value="Thioredoxin_7"/>
    <property type="match status" value="1"/>
</dbReference>
<dbReference type="RefSeq" id="WP_040287988.1">
    <property type="nucleotide sequence ID" value="NZ_AFXZ01000009.1"/>
</dbReference>
<sequence>MKYSILIILVILTTTFSFSQEQINWKDTIKEGISLAEKQNKDVLIYFGMDKCVPCRMLNKYAFTKEEFIEYSKKYIMVKVYDDLDKENVENQEYVKSTRAEYQIEAVPTIVILNKDGSQHSFFAYVKSPQELIDQIEAL</sequence>
<reference evidence="3 4" key="1">
    <citation type="journal article" date="2008" name="Int. J. Syst. Evol. Microbiol.">
        <title>Bizionia argentinensis sp. nov., isolated from surface marine water in Antarctica.</title>
        <authorList>
            <person name="Bercovich A."/>
            <person name="Vazquez S.C."/>
            <person name="Yankilevich P."/>
            <person name="Coria S.H."/>
            <person name="Foti M."/>
            <person name="Hernandez E."/>
            <person name="Vidal A."/>
            <person name="Ruberto L."/>
            <person name="Melo C."/>
            <person name="Marenssi S."/>
            <person name="Criscuolo M."/>
            <person name="Memoli M."/>
            <person name="Arguelles M."/>
            <person name="Mac Cormack W.P."/>
        </authorList>
    </citation>
    <scope>NUCLEOTIDE SEQUENCE [LARGE SCALE GENOMIC DNA]</scope>
    <source>
        <strain evidence="3 4">JUB59</strain>
    </source>
</reference>
<accession>A0A4U8UIW8</accession>
<dbReference type="PANTHER" id="PTHR15337">
    <property type="entry name" value="ANTERIOR GRADIENT PROTEIN-RELATED"/>
    <property type="match status" value="1"/>
</dbReference>